<organism evidence="2">
    <name type="scientific">Anopheles coluzzii</name>
    <name type="common">African malaria mosquito</name>
    <dbReference type="NCBI Taxonomy" id="1518534"/>
    <lineage>
        <taxon>Eukaryota</taxon>
        <taxon>Metazoa</taxon>
        <taxon>Ecdysozoa</taxon>
        <taxon>Arthropoda</taxon>
        <taxon>Hexapoda</taxon>
        <taxon>Insecta</taxon>
        <taxon>Pterygota</taxon>
        <taxon>Neoptera</taxon>
        <taxon>Endopterygota</taxon>
        <taxon>Diptera</taxon>
        <taxon>Nematocera</taxon>
        <taxon>Culicoidea</taxon>
        <taxon>Culicidae</taxon>
        <taxon>Anophelinae</taxon>
        <taxon>Anopheles</taxon>
    </lineage>
</organism>
<feature type="transmembrane region" description="Helical" evidence="1">
    <location>
        <begin position="12"/>
        <end position="31"/>
    </location>
</feature>
<dbReference type="EnsemblMetazoa" id="ACOM037613-RA">
    <property type="protein sequence ID" value="ACOM037613-PA.1"/>
    <property type="gene ID" value="ACOM037613"/>
</dbReference>
<name>A0A8W7PU43_ANOCL</name>
<accession>A0A8W7PU43</accession>
<keyword evidence="1" id="KW-0812">Transmembrane</keyword>
<evidence type="ECO:0000256" key="1">
    <source>
        <dbReference type="SAM" id="Phobius"/>
    </source>
</evidence>
<feature type="transmembrane region" description="Helical" evidence="1">
    <location>
        <begin position="66"/>
        <end position="85"/>
    </location>
</feature>
<protein>
    <submittedName>
        <fullName evidence="2">Uncharacterized protein</fullName>
    </submittedName>
</protein>
<reference evidence="2" key="1">
    <citation type="submission" date="2022-08" db="UniProtKB">
        <authorList>
            <consortium name="EnsemblMetazoa"/>
        </authorList>
    </citation>
    <scope>IDENTIFICATION</scope>
</reference>
<evidence type="ECO:0000313" key="2">
    <source>
        <dbReference type="EnsemblMetazoa" id="ACOM037613-PA.1"/>
    </source>
</evidence>
<dbReference type="Proteomes" id="UP000075882">
    <property type="component" value="Unassembled WGS sequence"/>
</dbReference>
<keyword evidence="1" id="KW-0472">Membrane</keyword>
<sequence>MGSRSGPGSSGVLSSASVGGNGGGVVVMWIASSGKLFERGGTVDSVGSADNVLVAKATITSRVPDTGGIIVFWLAAIFIVEYCFYHHPGTGRFLFPPCPALPNSLGHKHKQWNEFRVADFRSDGAHSGGGVQPAKVCHKHVPIPAFTIATRIYPIDDRDLERKKEQTVDVIKTNNMLLSHTMATAHPKGHPLHRVTGVPVSRQLLSATKVYPPWSVLDHEFVGAPGRTVRALSKLTPPLSLANPY</sequence>
<keyword evidence="1" id="KW-1133">Transmembrane helix</keyword>
<dbReference type="AlphaFoldDB" id="A0A8W7PU43"/>
<proteinExistence type="predicted"/>